<organism evidence="1">
    <name type="scientific">mine drainage metagenome</name>
    <dbReference type="NCBI Taxonomy" id="410659"/>
    <lineage>
        <taxon>unclassified sequences</taxon>
        <taxon>metagenomes</taxon>
        <taxon>ecological metagenomes</taxon>
    </lineage>
</organism>
<feature type="non-terminal residue" evidence="1">
    <location>
        <position position="1"/>
    </location>
</feature>
<evidence type="ECO:0000313" key="1">
    <source>
        <dbReference type="EMBL" id="EQD66091.1"/>
    </source>
</evidence>
<reference evidence="1" key="2">
    <citation type="journal article" date="2014" name="ISME J.">
        <title>Microbial stratification in low pH oxic and suboxic macroscopic growths along an acid mine drainage.</title>
        <authorList>
            <person name="Mendez-Garcia C."/>
            <person name="Mesa V."/>
            <person name="Sprenger R.R."/>
            <person name="Richter M."/>
            <person name="Diez M.S."/>
            <person name="Solano J."/>
            <person name="Bargiela R."/>
            <person name="Golyshina O.V."/>
            <person name="Manteca A."/>
            <person name="Ramos J.L."/>
            <person name="Gallego J.R."/>
            <person name="Llorente I."/>
            <person name="Martins Dos Santos V.A."/>
            <person name="Jensen O.N."/>
            <person name="Pelaez A.I."/>
            <person name="Sanchez J."/>
            <person name="Ferrer M."/>
        </authorList>
    </citation>
    <scope>NUCLEOTIDE SEQUENCE</scope>
</reference>
<comment type="caution">
    <text evidence="1">The sequence shown here is derived from an EMBL/GenBank/DDBJ whole genome shotgun (WGS) entry which is preliminary data.</text>
</comment>
<proteinExistence type="predicted"/>
<dbReference type="AlphaFoldDB" id="T1AZV3"/>
<dbReference type="EMBL" id="AUZZ01000960">
    <property type="protein sequence ID" value="EQD66091.1"/>
    <property type="molecule type" value="Genomic_DNA"/>
</dbReference>
<reference evidence="1" key="1">
    <citation type="submission" date="2013-08" db="EMBL/GenBank/DDBJ databases">
        <authorList>
            <person name="Mendez C."/>
            <person name="Richter M."/>
            <person name="Ferrer M."/>
            <person name="Sanchez J."/>
        </authorList>
    </citation>
    <scope>NUCLEOTIDE SEQUENCE</scope>
</reference>
<protein>
    <submittedName>
        <fullName evidence="1">Uncharacterized protein</fullName>
    </submittedName>
</protein>
<sequence length="55" mass="6451">NLSQREPIVARERTSVAFFEQLPITDRTRVDFGTVRGSQFLEPLFEVLWCLRGLR</sequence>
<accession>T1AZV3</accession>
<gene>
    <name evidence="1" type="ORF">B2A_01290</name>
</gene>
<name>T1AZV3_9ZZZZ</name>